<proteinExistence type="inferred from homology"/>
<evidence type="ECO:0000259" key="5">
    <source>
        <dbReference type="Pfam" id="PF04824"/>
    </source>
</evidence>
<dbReference type="Pfam" id="PF04824">
    <property type="entry name" value="Rad21_Rec8"/>
    <property type="match status" value="1"/>
</dbReference>
<feature type="region of interest" description="Disordered" evidence="4">
    <location>
        <begin position="437"/>
        <end position="457"/>
    </location>
</feature>
<comment type="similarity">
    <text evidence="2">Belongs to the rad21 family.</text>
</comment>
<dbReference type="Proteomes" id="UP000825935">
    <property type="component" value="Chromosome 36"/>
</dbReference>
<dbReference type="InterPro" id="IPR039781">
    <property type="entry name" value="Rad21/Rec8-like"/>
</dbReference>
<evidence type="ECO:0000313" key="8">
    <source>
        <dbReference type="Proteomes" id="UP000825935"/>
    </source>
</evidence>
<feature type="domain" description="Rad21/Rec8-like protein N-terminal" evidence="6">
    <location>
        <begin position="1"/>
        <end position="105"/>
    </location>
</feature>
<dbReference type="InterPro" id="IPR036390">
    <property type="entry name" value="WH_DNA-bd_sf"/>
</dbReference>
<dbReference type="OrthoDB" id="10071381at2759"/>
<dbReference type="Gene3D" id="1.10.10.580">
    <property type="entry name" value="Structural maintenance of chromosome 1. Chain E"/>
    <property type="match status" value="1"/>
</dbReference>
<gene>
    <name evidence="7" type="ORF">KP509_36G002600</name>
</gene>
<dbReference type="InterPro" id="IPR023093">
    <property type="entry name" value="ScpA-like_C"/>
</dbReference>
<accession>A0A8T2Q9Z1</accession>
<dbReference type="GO" id="GO:0051754">
    <property type="term" value="P:meiotic sister chromatid cohesion, centromeric"/>
    <property type="evidence" value="ECO:0007669"/>
    <property type="project" value="TreeGrafter"/>
</dbReference>
<keyword evidence="3" id="KW-0539">Nucleus</keyword>
<feature type="domain" description="Rad21/Rec8-like protein C-terminal eukaryotic" evidence="5">
    <location>
        <begin position="559"/>
        <end position="608"/>
    </location>
</feature>
<dbReference type="OMA" id="QHEGNQA"/>
<dbReference type="SUPFAM" id="SSF46785">
    <property type="entry name" value="Winged helix' DNA-binding domain"/>
    <property type="match status" value="1"/>
</dbReference>
<dbReference type="GO" id="GO:0003682">
    <property type="term" value="F:chromatin binding"/>
    <property type="evidence" value="ECO:0007669"/>
    <property type="project" value="TreeGrafter"/>
</dbReference>
<evidence type="ECO:0000256" key="4">
    <source>
        <dbReference type="SAM" id="MobiDB-lite"/>
    </source>
</evidence>
<dbReference type="AlphaFoldDB" id="A0A8T2Q9Z1"/>
<evidence type="ECO:0000256" key="3">
    <source>
        <dbReference type="ARBA" id="ARBA00023242"/>
    </source>
</evidence>
<dbReference type="PANTHER" id="PTHR12585">
    <property type="entry name" value="SCC1 / RAD21 FAMILY MEMBER"/>
    <property type="match status" value="1"/>
</dbReference>
<feature type="region of interest" description="Disordered" evidence="4">
    <location>
        <begin position="220"/>
        <end position="252"/>
    </location>
</feature>
<comment type="subcellular location">
    <subcellularLocation>
        <location evidence="1">Nucleus</location>
    </subcellularLocation>
</comment>
<dbReference type="PANTHER" id="PTHR12585:SF64">
    <property type="entry name" value="SISTER CHROMATID COHESION 1 PROTEIN 1"/>
    <property type="match status" value="1"/>
</dbReference>
<dbReference type="Pfam" id="PF04825">
    <property type="entry name" value="Rad21_Rec8_N"/>
    <property type="match status" value="1"/>
</dbReference>
<protein>
    <recommendedName>
        <fullName evidence="9">Sister chromatid cohesion 1 protein 1</fullName>
    </recommendedName>
</protein>
<reference evidence="7" key="1">
    <citation type="submission" date="2021-08" db="EMBL/GenBank/DDBJ databases">
        <title>WGS assembly of Ceratopteris richardii.</title>
        <authorList>
            <person name="Marchant D.B."/>
            <person name="Chen G."/>
            <person name="Jenkins J."/>
            <person name="Shu S."/>
            <person name="Leebens-Mack J."/>
            <person name="Grimwood J."/>
            <person name="Schmutz J."/>
            <person name="Soltis P."/>
            <person name="Soltis D."/>
            <person name="Chen Z.-H."/>
        </authorList>
    </citation>
    <scope>NUCLEOTIDE SEQUENCE</scope>
    <source>
        <strain evidence="7">Whitten #5841</strain>
        <tissue evidence="7">Leaf</tissue>
    </source>
</reference>
<evidence type="ECO:0008006" key="9">
    <source>
        <dbReference type="Google" id="ProtNLM"/>
    </source>
</evidence>
<evidence type="ECO:0000256" key="1">
    <source>
        <dbReference type="ARBA" id="ARBA00004123"/>
    </source>
</evidence>
<sequence>MFYSNQLLSRKGPFGQIWIAATMHAKINRRKAEQIDIAELCEQILNPVVPLALRLSGILMGGVVLIYNRKVKFFSEDVNNLLIRIKLITTTKNLDNTSLPKEKSQARFEAITIEYGYNEDYHDWEREMLRSHKEHDAERANEEKFFYITEIEAPENMVASNHKFQAEQDKITIQEELQLETVTVNDNDDRIPPPDDIIIDDLCPEFQVQVNITIAEEAQQTTAEEPNHEKVATTARSLDGSHESRGKIRRRKKRRRAVMDADFVEIPAEVLKVWIKQPDDLVKGVNGLRRTKPPYSSIIEKHFFFPSSSLCWNPASGIESTWTPPLLEVWKTTQSFKKSKVAPSAEPPEIQRQLRKRTTDITEKEMEVQNYEKGILDEDLSLREGAEIPEDIQERTDFPEFTEYGSIEKLRSAIHTPDPINGDELIINQLGLTPRFTGQSGKRKTGLPMSTPSTGRLSLEKDVDFPKYTSRTARSGSIQAEMSPGLELHPEEYLQETIGTNFHTVGEGKITGNSLSQFVLEETWPSQDLIRPRQQPIDKLTSSFLQVLREGFDEHPQRPISCDDLLGRVSRSQAARAFYQICVVASNAYVSVEQHQPYGEILLRRGPYM</sequence>
<name>A0A8T2Q9Z1_CERRI</name>
<evidence type="ECO:0000256" key="2">
    <source>
        <dbReference type="ARBA" id="ARBA00009870"/>
    </source>
</evidence>
<keyword evidence="8" id="KW-1185">Reference proteome</keyword>
<dbReference type="InterPro" id="IPR006910">
    <property type="entry name" value="Rad21_Rec8_N"/>
</dbReference>
<dbReference type="GO" id="GO:0005634">
    <property type="term" value="C:nucleus"/>
    <property type="evidence" value="ECO:0007669"/>
    <property type="project" value="UniProtKB-SubCell"/>
</dbReference>
<evidence type="ECO:0000259" key="6">
    <source>
        <dbReference type="Pfam" id="PF04825"/>
    </source>
</evidence>
<organism evidence="7 8">
    <name type="scientific">Ceratopteris richardii</name>
    <name type="common">Triangle waterfern</name>
    <dbReference type="NCBI Taxonomy" id="49495"/>
    <lineage>
        <taxon>Eukaryota</taxon>
        <taxon>Viridiplantae</taxon>
        <taxon>Streptophyta</taxon>
        <taxon>Embryophyta</taxon>
        <taxon>Tracheophyta</taxon>
        <taxon>Polypodiopsida</taxon>
        <taxon>Polypodiidae</taxon>
        <taxon>Polypodiales</taxon>
        <taxon>Pteridineae</taxon>
        <taxon>Pteridaceae</taxon>
        <taxon>Parkerioideae</taxon>
        <taxon>Ceratopteris</taxon>
    </lineage>
</organism>
<dbReference type="EMBL" id="CM035441">
    <property type="protein sequence ID" value="KAH7280554.1"/>
    <property type="molecule type" value="Genomic_DNA"/>
</dbReference>
<dbReference type="GO" id="GO:0008278">
    <property type="term" value="C:cohesin complex"/>
    <property type="evidence" value="ECO:0007669"/>
    <property type="project" value="InterPro"/>
</dbReference>
<dbReference type="InterPro" id="IPR006909">
    <property type="entry name" value="Rad21/Rec8_C_eu"/>
</dbReference>
<evidence type="ECO:0000313" key="7">
    <source>
        <dbReference type="EMBL" id="KAH7280554.1"/>
    </source>
</evidence>
<comment type="caution">
    <text evidence="7">The sequence shown here is derived from an EMBL/GenBank/DDBJ whole genome shotgun (WGS) entry which is preliminary data.</text>
</comment>